<evidence type="ECO:0000259" key="1">
    <source>
        <dbReference type="Pfam" id="PF13470"/>
    </source>
</evidence>
<gene>
    <name evidence="2" type="ORF">EV663_101600</name>
</gene>
<dbReference type="NCBIfam" id="NF046100">
    <property type="entry name" value="RSP_2648_fam_PIN"/>
    <property type="match status" value="1"/>
</dbReference>
<protein>
    <submittedName>
        <fullName evidence="2">PIN domain-containing protein</fullName>
    </submittedName>
</protein>
<proteinExistence type="predicted"/>
<dbReference type="SUPFAM" id="SSF88723">
    <property type="entry name" value="PIN domain-like"/>
    <property type="match status" value="1"/>
</dbReference>
<accession>A0A4R2RHV1</accession>
<dbReference type="Pfam" id="PF13470">
    <property type="entry name" value="PIN_3"/>
    <property type="match status" value="1"/>
</dbReference>
<evidence type="ECO:0000313" key="3">
    <source>
        <dbReference type="Proteomes" id="UP000295050"/>
    </source>
</evidence>
<reference evidence="2 3" key="1">
    <citation type="submission" date="2019-03" db="EMBL/GenBank/DDBJ databases">
        <title>Genomic Encyclopedia of Type Strains, Phase IV (KMG-IV): sequencing the most valuable type-strain genomes for metagenomic binning, comparative biology and taxonomic classification.</title>
        <authorList>
            <person name="Goeker M."/>
        </authorList>
    </citation>
    <scope>NUCLEOTIDE SEQUENCE [LARGE SCALE GENOMIC DNA]</scope>
    <source>
        <strain evidence="2 3">DSM 24766</strain>
    </source>
</reference>
<dbReference type="InterPro" id="IPR002716">
    <property type="entry name" value="PIN_dom"/>
</dbReference>
<dbReference type="EMBL" id="SLXU01000001">
    <property type="protein sequence ID" value="TCP63332.1"/>
    <property type="molecule type" value="Genomic_DNA"/>
</dbReference>
<dbReference type="RefSeq" id="WP_132950258.1">
    <property type="nucleotide sequence ID" value="NZ_SLXU01000001.1"/>
</dbReference>
<dbReference type="Proteomes" id="UP000295050">
    <property type="component" value="Unassembled WGS sequence"/>
</dbReference>
<dbReference type="AlphaFoldDB" id="A0A4R2RHV1"/>
<dbReference type="InterPro" id="IPR029060">
    <property type="entry name" value="PIN-like_dom_sf"/>
</dbReference>
<keyword evidence="3" id="KW-1185">Reference proteome</keyword>
<dbReference type="OrthoDB" id="211933at2"/>
<name>A0A4R2RHV1_9RHOB</name>
<organism evidence="2 3">
    <name type="scientific">Rhodovulum bhavnagarense</name>
    <dbReference type="NCBI Taxonomy" id="992286"/>
    <lineage>
        <taxon>Bacteria</taxon>
        <taxon>Pseudomonadati</taxon>
        <taxon>Pseudomonadota</taxon>
        <taxon>Alphaproteobacteria</taxon>
        <taxon>Rhodobacterales</taxon>
        <taxon>Paracoccaceae</taxon>
        <taxon>Rhodovulum</taxon>
    </lineage>
</organism>
<sequence>MRALLDACVLYPTVLREILLGVAREGLFTPLWSARILEEWARAARKIGPTGEAQARAEVALVRAAWPGAEVAPKEGLEARLWLPDVNDRHVLAAAIAGSADVIVTFNARDFPRHVLDEEGLRRDAPDAVLMAFWLARPDVVEQVVKRVHAQAEKMSGEPMPMRALLKRARLPRLGKALAG</sequence>
<comment type="caution">
    <text evidence="2">The sequence shown here is derived from an EMBL/GenBank/DDBJ whole genome shotgun (WGS) entry which is preliminary data.</text>
</comment>
<feature type="domain" description="PIN" evidence="1">
    <location>
        <begin position="2"/>
        <end position="108"/>
    </location>
</feature>
<evidence type="ECO:0000313" key="2">
    <source>
        <dbReference type="EMBL" id="TCP63332.1"/>
    </source>
</evidence>